<evidence type="ECO:0000313" key="2">
    <source>
        <dbReference type="Proteomes" id="UP000184287"/>
    </source>
</evidence>
<gene>
    <name evidence="1" type="ORF">SAMN04488522_101570</name>
</gene>
<accession>A0A1M4UHW3</accession>
<dbReference type="OrthoDB" id="795298at2"/>
<evidence type="ECO:0000313" key="1">
    <source>
        <dbReference type="EMBL" id="SHE56372.1"/>
    </source>
</evidence>
<dbReference type="RefSeq" id="WP_073227117.1">
    <property type="nucleotide sequence ID" value="NZ_FQUQ01000001.1"/>
</dbReference>
<proteinExistence type="predicted"/>
<organism evidence="1 2">
    <name type="scientific">Pedobacter caeni</name>
    <dbReference type="NCBI Taxonomy" id="288992"/>
    <lineage>
        <taxon>Bacteria</taxon>
        <taxon>Pseudomonadati</taxon>
        <taxon>Bacteroidota</taxon>
        <taxon>Sphingobacteriia</taxon>
        <taxon>Sphingobacteriales</taxon>
        <taxon>Sphingobacteriaceae</taxon>
        <taxon>Pedobacter</taxon>
    </lineage>
</organism>
<dbReference type="AlphaFoldDB" id="A0A1M4UHW3"/>
<dbReference type="Proteomes" id="UP000184287">
    <property type="component" value="Unassembled WGS sequence"/>
</dbReference>
<reference evidence="2" key="1">
    <citation type="submission" date="2016-11" db="EMBL/GenBank/DDBJ databases">
        <authorList>
            <person name="Varghese N."/>
            <person name="Submissions S."/>
        </authorList>
    </citation>
    <scope>NUCLEOTIDE SEQUENCE [LARGE SCALE GENOMIC DNA]</scope>
    <source>
        <strain evidence="2">DSM 16990</strain>
    </source>
</reference>
<keyword evidence="2" id="KW-1185">Reference proteome</keyword>
<name>A0A1M4UHW3_9SPHI</name>
<dbReference type="EMBL" id="FQUQ01000001">
    <property type="protein sequence ID" value="SHE56372.1"/>
    <property type="molecule type" value="Genomic_DNA"/>
</dbReference>
<protein>
    <submittedName>
        <fullName evidence="1">Uncharacterized protein</fullName>
    </submittedName>
</protein>
<sequence length="299" mass="35242">MHQSFESIESSLEELFNKIEKASNNGYQNLLNSNRWGTQFHKLTTEELFFMNVSNKEILAILNLSIHNSIVKNDYSILIDGVFMYSRFRFLNWTHAPGTNDWIAIESLITNDKELMSLVYPETLVLTDDNYDFSYLLSRNLLRTILANQNWKEHTLQEYSDFINAVSGKFDVSFLNYLYGVLNGDDELSKTSFQQMEQWYSKCQWLTKGWYREADMVKKHPVFLLGLLQLQKLKGNGSTIEANKDWLKDAGTFLRKNEYYKPKPAFEFDHKLSFINEALTRDFSSFYLQYKNKIETLLY</sequence>